<dbReference type="InterPro" id="IPR036955">
    <property type="entry name" value="AP2/ERF_dom_sf"/>
</dbReference>
<dbReference type="FunFam" id="3.30.730.10:FF:000001">
    <property type="entry name" value="Ethylene-responsive transcription factor 2"/>
    <property type="match status" value="1"/>
</dbReference>
<comment type="subcellular location">
    <subcellularLocation>
        <location evidence="1">Nucleus</location>
    </subcellularLocation>
</comment>
<evidence type="ECO:0000256" key="3">
    <source>
        <dbReference type="ARBA" id="ARBA00023015"/>
    </source>
</evidence>
<dbReference type="InterPro" id="IPR001471">
    <property type="entry name" value="AP2/ERF_dom"/>
</dbReference>
<dbReference type="GO" id="GO:0006952">
    <property type="term" value="P:defense response"/>
    <property type="evidence" value="ECO:0007669"/>
    <property type="project" value="UniProtKB-KW"/>
</dbReference>
<evidence type="ECO:0000256" key="2">
    <source>
        <dbReference type="ARBA" id="ARBA00022821"/>
    </source>
</evidence>
<dbReference type="PROSITE" id="PS51032">
    <property type="entry name" value="AP2_ERF"/>
    <property type="match status" value="1"/>
</dbReference>
<dbReference type="Gene3D" id="3.30.730.10">
    <property type="entry name" value="AP2/ERF domain"/>
    <property type="match status" value="1"/>
</dbReference>
<keyword evidence="3" id="KW-0805">Transcription regulation</keyword>
<sequence length="224" mass="25084">MGSETSSTTTTTTSAQSPSIKFTEHILKTNKVSINHKIVRITLTDPYATDSSGDETVIKRVKKHVSEINFSTNPNNNNRRKIRRVRTTCSPEKKFVGVRRRPWGRWAAEIRDPSRRKRVWLGTFDTPEEAATVYDEAAVKFKGPNAVTNFRKLTITDGSSNGGSVNDVVFSPTSVLPGNGELTEVDGFGFDIDVPFDLPDFMVSGRYFGDEFSEFDLDDFLVDF</sequence>
<evidence type="ECO:0000313" key="8">
    <source>
        <dbReference type="EMBL" id="KAK1426887.1"/>
    </source>
</evidence>
<dbReference type="CDD" id="cd00018">
    <property type="entry name" value="AP2"/>
    <property type="match status" value="1"/>
</dbReference>
<keyword evidence="6" id="KW-0539">Nucleus</keyword>
<evidence type="ECO:0000256" key="6">
    <source>
        <dbReference type="ARBA" id="ARBA00023242"/>
    </source>
</evidence>
<dbReference type="Pfam" id="PF00847">
    <property type="entry name" value="AP2"/>
    <property type="match status" value="1"/>
</dbReference>
<dbReference type="GO" id="GO:0003700">
    <property type="term" value="F:DNA-binding transcription factor activity"/>
    <property type="evidence" value="ECO:0007669"/>
    <property type="project" value="InterPro"/>
</dbReference>
<dbReference type="SUPFAM" id="SSF54171">
    <property type="entry name" value="DNA-binding domain"/>
    <property type="match status" value="1"/>
</dbReference>
<reference evidence="8" key="1">
    <citation type="journal article" date="2023" name="bioRxiv">
        <title>Improved chromosome-level genome assembly for marigold (Tagetes erecta).</title>
        <authorList>
            <person name="Jiang F."/>
            <person name="Yuan L."/>
            <person name="Wang S."/>
            <person name="Wang H."/>
            <person name="Xu D."/>
            <person name="Wang A."/>
            <person name="Fan W."/>
        </authorList>
    </citation>
    <scope>NUCLEOTIDE SEQUENCE</scope>
    <source>
        <strain evidence="8">WSJ</strain>
        <tissue evidence="8">Leaf</tissue>
    </source>
</reference>
<keyword evidence="5" id="KW-0804">Transcription</keyword>
<name>A0AAD8NZN2_TARER</name>
<keyword evidence="9" id="KW-1185">Reference proteome</keyword>
<dbReference type="Proteomes" id="UP001229421">
    <property type="component" value="Unassembled WGS sequence"/>
</dbReference>
<dbReference type="InterPro" id="IPR016177">
    <property type="entry name" value="DNA-bd_dom_sf"/>
</dbReference>
<dbReference type="InterPro" id="IPR050913">
    <property type="entry name" value="AP2/ERF_ERF"/>
</dbReference>
<organism evidence="8 9">
    <name type="scientific">Tagetes erecta</name>
    <name type="common">African marigold</name>
    <dbReference type="NCBI Taxonomy" id="13708"/>
    <lineage>
        <taxon>Eukaryota</taxon>
        <taxon>Viridiplantae</taxon>
        <taxon>Streptophyta</taxon>
        <taxon>Embryophyta</taxon>
        <taxon>Tracheophyta</taxon>
        <taxon>Spermatophyta</taxon>
        <taxon>Magnoliopsida</taxon>
        <taxon>eudicotyledons</taxon>
        <taxon>Gunneridae</taxon>
        <taxon>Pentapetalae</taxon>
        <taxon>asterids</taxon>
        <taxon>campanulids</taxon>
        <taxon>Asterales</taxon>
        <taxon>Asteraceae</taxon>
        <taxon>Asteroideae</taxon>
        <taxon>Heliantheae alliance</taxon>
        <taxon>Tageteae</taxon>
        <taxon>Tagetes</taxon>
    </lineage>
</organism>
<dbReference type="SMART" id="SM00380">
    <property type="entry name" value="AP2"/>
    <property type="match status" value="1"/>
</dbReference>
<dbReference type="PRINTS" id="PR00367">
    <property type="entry name" value="ETHRSPELEMNT"/>
</dbReference>
<keyword evidence="2" id="KW-0611">Plant defense</keyword>
<evidence type="ECO:0000259" key="7">
    <source>
        <dbReference type="PROSITE" id="PS51032"/>
    </source>
</evidence>
<dbReference type="GO" id="GO:0005634">
    <property type="term" value="C:nucleus"/>
    <property type="evidence" value="ECO:0007669"/>
    <property type="project" value="UniProtKB-SubCell"/>
</dbReference>
<feature type="domain" description="AP2/ERF" evidence="7">
    <location>
        <begin position="94"/>
        <end position="151"/>
    </location>
</feature>
<protein>
    <recommendedName>
        <fullName evidence="7">AP2/ERF domain-containing protein</fullName>
    </recommendedName>
</protein>
<evidence type="ECO:0000256" key="4">
    <source>
        <dbReference type="ARBA" id="ARBA00023125"/>
    </source>
</evidence>
<dbReference type="PANTHER" id="PTHR31194:SF166">
    <property type="entry name" value="PATHOGENESIS-RELATED GENES TRANSCRIPTIONAL ACTIVATOR PTI6"/>
    <property type="match status" value="1"/>
</dbReference>
<proteinExistence type="predicted"/>
<evidence type="ECO:0000256" key="1">
    <source>
        <dbReference type="ARBA" id="ARBA00004123"/>
    </source>
</evidence>
<keyword evidence="4" id="KW-0238">DNA-binding</keyword>
<dbReference type="GO" id="GO:0003677">
    <property type="term" value="F:DNA binding"/>
    <property type="evidence" value="ECO:0007669"/>
    <property type="project" value="UniProtKB-KW"/>
</dbReference>
<accession>A0AAD8NZN2</accession>
<evidence type="ECO:0000313" key="9">
    <source>
        <dbReference type="Proteomes" id="UP001229421"/>
    </source>
</evidence>
<dbReference type="PIRSF" id="PIRSF038123">
    <property type="entry name" value="PTI6"/>
    <property type="match status" value="1"/>
</dbReference>
<evidence type="ECO:0000256" key="5">
    <source>
        <dbReference type="ARBA" id="ARBA00023163"/>
    </source>
</evidence>
<dbReference type="AlphaFoldDB" id="A0AAD8NZN2"/>
<dbReference type="EMBL" id="JAUHHV010000004">
    <property type="protein sequence ID" value="KAK1426887.1"/>
    <property type="molecule type" value="Genomic_DNA"/>
</dbReference>
<dbReference type="PANTHER" id="PTHR31194">
    <property type="entry name" value="SHN SHINE , DNA BINDING / TRANSCRIPTION FACTOR"/>
    <property type="match status" value="1"/>
</dbReference>
<comment type="caution">
    <text evidence="8">The sequence shown here is derived from an EMBL/GenBank/DDBJ whole genome shotgun (WGS) entry which is preliminary data.</text>
</comment>
<gene>
    <name evidence="8" type="ORF">QVD17_15567</name>
</gene>